<dbReference type="GO" id="GO:0006508">
    <property type="term" value="P:proteolysis"/>
    <property type="evidence" value="ECO:0007669"/>
    <property type="project" value="InterPro"/>
</dbReference>
<reference evidence="3" key="1">
    <citation type="submission" date="2022-12" db="EMBL/GenBank/DDBJ databases">
        <title>Draft genome assemblies for two species of Escallonia (Escalloniales).</title>
        <authorList>
            <person name="Chanderbali A."/>
            <person name="Dervinis C."/>
            <person name="Anghel I."/>
            <person name="Soltis D."/>
            <person name="Soltis P."/>
            <person name="Zapata F."/>
        </authorList>
    </citation>
    <scope>NUCLEOTIDE SEQUENCE</scope>
    <source>
        <strain evidence="3">UCBG64.0493</strain>
        <tissue evidence="3">Leaf</tissue>
    </source>
</reference>
<dbReference type="InterPro" id="IPR045051">
    <property type="entry name" value="SBT"/>
</dbReference>
<comment type="similarity">
    <text evidence="1">Belongs to the peptidase S8 family.</text>
</comment>
<evidence type="ECO:0000313" key="3">
    <source>
        <dbReference type="EMBL" id="KAK3003995.1"/>
    </source>
</evidence>
<organism evidence="3 4">
    <name type="scientific">Escallonia herrerae</name>
    <dbReference type="NCBI Taxonomy" id="1293975"/>
    <lineage>
        <taxon>Eukaryota</taxon>
        <taxon>Viridiplantae</taxon>
        <taxon>Streptophyta</taxon>
        <taxon>Embryophyta</taxon>
        <taxon>Tracheophyta</taxon>
        <taxon>Spermatophyta</taxon>
        <taxon>Magnoliopsida</taxon>
        <taxon>eudicotyledons</taxon>
        <taxon>Gunneridae</taxon>
        <taxon>Pentapetalae</taxon>
        <taxon>asterids</taxon>
        <taxon>campanulids</taxon>
        <taxon>Escalloniales</taxon>
        <taxon>Escalloniaceae</taxon>
        <taxon>Escallonia</taxon>
    </lineage>
</organism>
<dbReference type="Proteomes" id="UP001188597">
    <property type="component" value="Unassembled WGS sequence"/>
</dbReference>
<keyword evidence="4" id="KW-1185">Reference proteome</keyword>
<dbReference type="EMBL" id="JAVXUP010002328">
    <property type="protein sequence ID" value="KAK3003995.1"/>
    <property type="molecule type" value="Genomic_DNA"/>
</dbReference>
<name>A0AA88VBJ3_9ASTE</name>
<evidence type="ECO:0000313" key="4">
    <source>
        <dbReference type="Proteomes" id="UP001188597"/>
    </source>
</evidence>
<protein>
    <submittedName>
        <fullName evidence="3">Uncharacterized protein</fullName>
    </submittedName>
</protein>
<dbReference type="PANTHER" id="PTHR10795">
    <property type="entry name" value="PROPROTEIN CONVERTASE SUBTILISIN/KEXIN"/>
    <property type="match status" value="1"/>
</dbReference>
<keyword evidence="2" id="KW-0732">Signal</keyword>
<gene>
    <name evidence="3" type="ORF">RJ639_018423</name>
</gene>
<evidence type="ECO:0000256" key="1">
    <source>
        <dbReference type="ARBA" id="ARBA00011073"/>
    </source>
</evidence>
<accession>A0AA88VBJ3</accession>
<dbReference type="InterPro" id="IPR036852">
    <property type="entry name" value="Peptidase_S8/S53_dom_sf"/>
</dbReference>
<proteinExistence type="inferred from homology"/>
<dbReference type="GO" id="GO:0004252">
    <property type="term" value="F:serine-type endopeptidase activity"/>
    <property type="evidence" value="ECO:0007669"/>
    <property type="project" value="InterPro"/>
</dbReference>
<evidence type="ECO:0000256" key="2">
    <source>
        <dbReference type="ARBA" id="ARBA00022729"/>
    </source>
</evidence>
<dbReference type="Gene3D" id="3.40.50.200">
    <property type="entry name" value="Peptidase S8/S53 domain"/>
    <property type="match status" value="1"/>
</dbReference>
<dbReference type="SUPFAM" id="SSF52743">
    <property type="entry name" value="Subtilisin-like"/>
    <property type="match status" value="1"/>
</dbReference>
<sequence length="109" mass="12047">MDEVVSVIQSHSTMYSLHTTRSWEFAGLEENHAKKKGDLLLKAKYGKDVMIGLLDSGVWPESKSFNDEGMGPVPKSWKGICQSGDAFTSSNCNKGGHIYREILKDLPDA</sequence>
<dbReference type="AlphaFoldDB" id="A0AA88VBJ3"/>
<comment type="caution">
    <text evidence="3">The sequence shown here is derived from an EMBL/GenBank/DDBJ whole genome shotgun (WGS) entry which is preliminary data.</text>
</comment>